<proteinExistence type="predicted"/>
<protein>
    <recommendedName>
        <fullName evidence="3">DUF5320 domain-containing protein</fullName>
    </recommendedName>
</protein>
<dbReference type="EMBL" id="CP002109">
    <property type="protein sequence ID" value="ADL05277.1"/>
    <property type="molecule type" value="Genomic_DNA"/>
</dbReference>
<organism evidence="1 2">
    <name type="scientific">Lacrimispora saccharolytica (strain ATCC 35040 / DSM 2544 / NRCC 2533 / WM1)</name>
    <name type="common">Clostridium saccharolyticum</name>
    <dbReference type="NCBI Taxonomy" id="610130"/>
    <lineage>
        <taxon>Bacteria</taxon>
        <taxon>Bacillati</taxon>
        <taxon>Bacillota</taxon>
        <taxon>Clostridia</taxon>
        <taxon>Lachnospirales</taxon>
        <taxon>Lachnospiraceae</taxon>
        <taxon>Lacrimispora</taxon>
    </lineage>
</organism>
<dbReference type="Pfam" id="PF17253">
    <property type="entry name" value="DUF5320"/>
    <property type="match status" value="1"/>
</dbReference>
<dbReference type="STRING" id="610130.Closa_2722"/>
<evidence type="ECO:0000313" key="2">
    <source>
        <dbReference type="Proteomes" id="UP000001662"/>
    </source>
</evidence>
<dbReference type="Proteomes" id="UP000001662">
    <property type="component" value="Chromosome"/>
</dbReference>
<evidence type="ECO:0000313" key="1">
    <source>
        <dbReference type="EMBL" id="ADL05277.1"/>
    </source>
</evidence>
<dbReference type="HOGENOM" id="CLU_136587_1_0_9"/>
<dbReference type="RefSeq" id="WP_013273361.1">
    <property type="nucleotide sequence ID" value="NC_014376.1"/>
</dbReference>
<reference evidence="1" key="1">
    <citation type="submission" date="2010-07" db="EMBL/GenBank/DDBJ databases">
        <title>Complete sequence of Clostridium saccharolyticum WM1.</title>
        <authorList>
            <consortium name="US DOE Joint Genome Institute"/>
            <person name="Lucas S."/>
            <person name="Copeland A."/>
            <person name="Lapidus A."/>
            <person name="Cheng J.-F."/>
            <person name="Bruce D."/>
            <person name="Goodwin L."/>
            <person name="Pitluck S."/>
            <person name="Chertkov O."/>
            <person name="Detter J.C."/>
            <person name="Han C."/>
            <person name="Tapia R."/>
            <person name="Land M."/>
            <person name="Hauser L."/>
            <person name="Chang Y.-J."/>
            <person name="Jeffries C."/>
            <person name="Kyrpides N."/>
            <person name="Ivanova N."/>
            <person name="Mikhailova N."/>
            <person name="Mouttaki H."/>
            <person name="Lin L."/>
            <person name="Zhou J."/>
            <person name="Hemme C.L."/>
            <person name="Woyke T."/>
        </authorList>
    </citation>
    <scope>NUCLEOTIDE SEQUENCE [LARGE SCALE GENOMIC DNA]</scope>
    <source>
        <strain evidence="1">WM1</strain>
    </source>
</reference>
<dbReference type="AlphaFoldDB" id="D9R5U4"/>
<keyword evidence="2" id="KW-1185">Reference proteome</keyword>
<evidence type="ECO:0008006" key="3">
    <source>
        <dbReference type="Google" id="ProtNLM"/>
    </source>
</evidence>
<accession>D9R5U4</accession>
<gene>
    <name evidence="1" type="ordered locus">Closa_2722</name>
</gene>
<dbReference type="PaxDb" id="610130-Closa_2722"/>
<name>D9R5U4_LACSW</name>
<dbReference type="InterPro" id="IPR035205">
    <property type="entry name" value="DUF5320"/>
</dbReference>
<sequence>MPRRDGTGPMGMGPMTGRGAGLCYNNAYGMRFQNRAVGGYGCQRGYRRQFNETGIPGYLRNNFSVNIPEMDEKTYLTNQEIVLNNQLKLVKERLADMDDSKE</sequence>
<dbReference type="KEGG" id="csh:Closa_2722"/>